<dbReference type="Proteomes" id="UP001204772">
    <property type="component" value="Unassembled WGS sequence"/>
</dbReference>
<protein>
    <submittedName>
        <fullName evidence="9">Nucleotidyltransferase domain-containing protein</fullName>
    </submittedName>
</protein>
<evidence type="ECO:0000256" key="7">
    <source>
        <dbReference type="ARBA" id="ARBA00022842"/>
    </source>
</evidence>
<keyword evidence="3" id="KW-0548">Nucleotidyltransferase</keyword>
<dbReference type="RefSeq" id="WP_166559275.1">
    <property type="nucleotide sequence ID" value="NZ_JAMZEL010000003.1"/>
</dbReference>
<dbReference type="InterPro" id="IPR041633">
    <property type="entry name" value="Polbeta"/>
</dbReference>
<name>A0ABT1FLV7_9BACT</name>
<evidence type="ECO:0000256" key="2">
    <source>
        <dbReference type="ARBA" id="ARBA00022679"/>
    </source>
</evidence>
<dbReference type="PANTHER" id="PTHR33571">
    <property type="entry name" value="SSL8005 PROTEIN"/>
    <property type="match status" value="1"/>
</dbReference>
<evidence type="ECO:0000256" key="3">
    <source>
        <dbReference type="ARBA" id="ARBA00022695"/>
    </source>
</evidence>
<evidence type="ECO:0000313" key="9">
    <source>
        <dbReference type="EMBL" id="MCP1382748.1"/>
    </source>
</evidence>
<dbReference type="Gene3D" id="3.30.460.10">
    <property type="entry name" value="Beta Polymerase, domain 2"/>
    <property type="match status" value="1"/>
</dbReference>
<evidence type="ECO:0000256" key="5">
    <source>
        <dbReference type="ARBA" id="ARBA00022741"/>
    </source>
</evidence>
<evidence type="ECO:0000313" key="10">
    <source>
        <dbReference type="Proteomes" id="UP001204772"/>
    </source>
</evidence>
<gene>
    <name evidence="9" type="ORF">NCI00_09955</name>
</gene>
<comment type="cofactor">
    <cofactor evidence="1">
        <name>Mg(2+)</name>
        <dbReference type="ChEBI" id="CHEBI:18420"/>
    </cofactor>
</comment>
<dbReference type="InterPro" id="IPR043519">
    <property type="entry name" value="NT_sf"/>
</dbReference>
<dbReference type="PANTHER" id="PTHR33571:SF14">
    <property type="entry name" value="PROTEIN ADENYLYLTRANSFERASE MJ0435-RELATED"/>
    <property type="match status" value="1"/>
</dbReference>
<dbReference type="InterPro" id="IPR052038">
    <property type="entry name" value="Type-VII_TA_antitoxin"/>
</dbReference>
<dbReference type="SUPFAM" id="SSF81301">
    <property type="entry name" value="Nucleotidyltransferase"/>
    <property type="match status" value="1"/>
</dbReference>
<feature type="domain" description="Polymerase beta nucleotidyltransferase" evidence="8">
    <location>
        <begin position="14"/>
        <end position="88"/>
    </location>
</feature>
<dbReference type="CDD" id="cd05403">
    <property type="entry name" value="NT_KNTase_like"/>
    <property type="match status" value="1"/>
</dbReference>
<evidence type="ECO:0000256" key="4">
    <source>
        <dbReference type="ARBA" id="ARBA00022723"/>
    </source>
</evidence>
<evidence type="ECO:0000256" key="6">
    <source>
        <dbReference type="ARBA" id="ARBA00022840"/>
    </source>
</evidence>
<organism evidence="9 10">
    <name type="scientific">Runella salmonicolor</name>
    <dbReference type="NCBI Taxonomy" id="2950278"/>
    <lineage>
        <taxon>Bacteria</taxon>
        <taxon>Pseudomonadati</taxon>
        <taxon>Bacteroidota</taxon>
        <taxon>Cytophagia</taxon>
        <taxon>Cytophagales</taxon>
        <taxon>Spirosomataceae</taxon>
        <taxon>Runella</taxon>
    </lineage>
</organism>
<comment type="caution">
    <text evidence="9">The sequence shown here is derived from an EMBL/GenBank/DDBJ whole genome shotgun (WGS) entry which is preliminary data.</text>
</comment>
<keyword evidence="2" id="KW-0808">Transferase</keyword>
<proteinExistence type="predicted"/>
<evidence type="ECO:0000256" key="1">
    <source>
        <dbReference type="ARBA" id="ARBA00001946"/>
    </source>
</evidence>
<keyword evidence="7" id="KW-0460">Magnesium</keyword>
<keyword evidence="6" id="KW-0067">ATP-binding</keyword>
<accession>A0ABT1FLV7</accession>
<reference evidence="9 10" key="1">
    <citation type="submission" date="2022-06" db="EMBL/GenBank/DDBJ databases">
        <title>Runella sp. S5 genome sequencing.</title>
        <authorList>
            <person name="Park S."/>
        </authorList>
    </citation>
    <scope>NUCLEOTIDE SEQUENCE [LARGE SCALE GENOMIC DNA]</scope>
    <source>
        <strain evidence="9 10">S5</strain>
    </source>
</reference>
<keyword evidence="4" id="KW-0479">Metal-binding</keyword>
<evidence type="ECO:0000259" key="8">
    <source>
        <dbReference type="Pfam" id="PF18765"/>
    </source>
</evidence>
<sequence>MEVPFVFFDSVRGYLQQRKVSRAALFGSFARGEENIHSDIDLLIEKEGLTFFEVLQMEEDLEKLTHRKIDIVEFGAVKASLKPHIFKDIIKLL</sequence>
<keyword evidence="5" id="KW-0547">Nucleotide-binding</keyword>
<keyword evidence="10" id="KW-1185">Reference proteome</keyword>
<dbReference type="Pfam" id="PF18765">
    <property type="entry name" value="Polbeta"/>
    <property type="match status" value="1"/>
</dbReference>
<dbReference type="EMBL" id="JAMZEL010000003">
    <property type="protein sequence ID" value="MCP1382748.1"/>
    <property type="molecule type" value="Genomic_DNA"/>
</dbReference>